<keyword evidence="5" id="KW-0233">DNA recombination</keyword>
<dbReference type="OrthoDB" id="9801717at2"/>
<dbReference type="GO" id="GO:0003677">
    <property type="term" value="F:DNA binding"/>
    <property type="evidence" value="ECO:0007669"/>
    <property type="project" value="UniProtKB-UniRule"/>
</dbReference>
<dbReference type="eggNOG" id="COG4974">
    <property type="taxonomic scope" value="Bacteria"/>
</dbReference>
<evidence type="ECO:0000256" key="2">
    <source>
        <dbReference type="ARBA" id="ARBA00008857"/>
    </source>
</evidence>
<keyword evidence="4 6" id="KW-0238">DNA-binding</keyword>
<protein>
    <submittedName>
        <fullName evidence="9">Integrase family protein</fullName>
    </submittedName>
</protein>
<comment type="similarity">
    <text evidence="2">Belongs to the 'phage' integrase family.</text>
</comment>
<dbReference type="RefSeq" id="WP_036944177.1">
    <property type="nucleotide sequence ID" value="NZ_JQKC01000026.1"/>
</dbReference>
<evidence type="ECO:0000256" key="6">
    <source>
        <dbReference type="PROSITE-ProRule" id="PRU01248"/>
    </source>
</evidence>
<dbReference type="PROSITE" id="PS51898">
    <property type="entry name" value="TYR_RECOMBINASE"/>
    <property type="match status" value="1"/>
</dbReference>
<proteinExistence type="inferred from homology"/>
<evidence type="ECO:0000313" key="10">
    <source>
        <dbReference type="Proteomes" id="UP000036923"/>
    </source>
</evidence>
<evidence type="ECO:0000259" key="8">
    <source>
        <dbReference type="PROSITE" id="PS51900"/>
    </source>
</evidence>
<feature type="domain" description="Tyr recombinase" evidence="7">
    <location>
        <begin position="169"/>
        <end position="342"/>
    </location>
</feature>
<dbReference type="GO" id="GO:0015074">
    <property type="term" value="P:DNA integration"/>
    <property type="evidence" value="ECO:0007669"/>
    <property type="project" value="UniProtKB-KW"/>
</dbReference>
<dbReference type="Pfam" id="PF00589">
    <property type="entry name" value="Phage_integrase"/>
    <property type="match status" value="1"/>
</dbReference>
<evidence type="ECO:0000256" key="3">
    <source>
        <dbReference type="ARBA" id="ARBA00022908"/>
    </source>
</evidence>
<dbReference type="GO" id="GO:0006310">
    <property type="term" value="P:DNA recombination"/>
    <property type="evidence" value="ECO:0007669"/>
    <property type="project" value="UniProtKB-KW"/>
</dbReference>
<gene>
    <name evidence="9" type="ORF">Bccel_1191</name>
</gene>
<dbReference type="Gene3D" id="1.10.443.10">
    <property type="entry name" value="Intergrase catalytic core"/>
    <property type="match status" value="1"/>
</dbReference>
<accession>A0A0L6JJ77</accession>
<evidence type="ECO:0000256" key="1">
    <source>
        <dbReference type="ARBA" id="ARBA00003283"/>
    </source>
</evidence>
<reference evidence="10" key="1">
    <citation type="submission" date="2015-07" db="EMBL/GenBank/DDBJ databases">
        <title>Near-Complete Genome Sequence of the Cellulolytic Bacterium Bacteroides (Pseudobacteroides) cellulosolvens ATCC 35603.</title>
        <authorList>
            <person name="Dassa B."/>
            <person name="Utturkar S.M."/>
            <person name="Klingeman D.M."/>
            <person name="Hurt R.A."/>
            <person name="Keller M."/>
            <person name="Xu J."/>
            <person name="Reddy Y.H.K."/>
            <person name="Borovok I."/>
            <person name="Grinberg I.R."/>
            <person name="Lamed R."/>
            <person name="Zhivin O."/>
            <person name="Bayer E.A."/>
            <person name="Brown S.D."/>
        </authorList>
    </citation>
    <scope>NUCLEOTIDE SEQUENCE [LARGE SCALE GENOMIC DNA]</scope>
    <source>
        <strain evidence="10">DSM 2933</strain>
    </source>
</reference>
<sequence>MVFVKNYSELLLSVKFSYSIENIEKIKKVNGRKWVQSDKIWCIPNNNNSIKKLVSLFDKDKIVFCDGFMEDYVESMICAVKNELRLRNYSPKTQKAYLAHIKRFLLYCSKSFENIAKDDIQRYLLKQIDEEKSSVYVDQTISALRFLFVDVYKSPDFEFDISRPKREQKLSRVLNKDEVFRIIESIDNLKHRTIIMLIYSSGLRVSEAARLKIEDIDYIRNMIHIRNAKGKKDRYTVLSKRLLEVLKLYLEVHKPENWLFQGQNRECHITERTIQKIFEEAVSKSGIKKKATVHTLRHSFATHLLESGTDLRYIQELLGHENSATTEIYTHVSEKCIGRIKSPLDEIL</sequence>
<organism evidence="9 10">
    <name type="scientific">Pseudobacteroides cellulosolvens ATCC 35603 = DSM 2933</name>
    <dbReference type="NCBI Taxonomy" id="398512"/>
    <lineage>
        <taxon>Bacteria</taxon>
        <taxon>Bacillati</taxon>
        <taxon>Bacillota</taxon>
        <taxon>Clostridia</taxon>
        <taxon>Eubacteriales</taxon>
        <taxon>Oscillospiraceae</taxon>
        <taxon>Pseudobacteroides</taxon>
    </lineage>
</organism>
<dbReference type="PANTHER" id="PTHR30349">
    <property type="entry name" value="PHAGE INTEGRASE-RELATED"/>
    <property type="match status" value="1"/>
</dbReference>
<evidence type="ECO:0000313" key="9">
    <source>
        <dbReference type="EMBL" id="KNY25931.1"/>
    </source>
</evidence>
<dbReference type="InterPro" id="IPR013762">
    <property type="entry name" value="Integrase-like_cat_sf"/>
</dbReference>
<evidence type="ECO:0000256" key="4">
    <source>
        <dbReference type="ARBA" id="ARBA00023125"/>
    </source>
</evidence>
<dbReference type="PANTHER" id="PTHR30349:SF64">
    <property type="entry name" value="PROPHAGE INTEGRASE INTD-RELATED"/>
    <property type="match status" value="1"/>
</dbReference>
<name>A0A0L6JJ77_9FIRM</name>
<dbReference type="SUPFAM" id="SSF56349">
    <property type="entry name" value="DNA breaking-rejoining enzymes"/>
    <property type="match status" value="1"/>
</dbReference>
<feature type="domain" description="Core-binding (CB)" evidence="8">
    <location>
        <begin position="74"/>
        <end position="152"/>
    </location>
</feature>
<dbReference type="CDD" id="cd01193">
    <property type="entry name" value="INT_IntI_C"/>
    <property type="match status" value="1"/>
</dbReference>
<dbReference type="Pfam" id="PF13495">
    <property type="entry name" value="Phage_int_SAM_4"/>
    <property type="match status" value="1"/>
</dbReference>
<dbReference type="PROSITE" id="PS51900">
    <property type="entry name" value="CB"/>
    <property type="match status" value="1"/>
</dbReference>
<evidence type="ECO:0000259" key="7">
    <source>
        <dbReference type="PROSITE" id="PS51898"/>
    </source>
</evidence>
<dbReference type="InterPro" id="IPR011010">
    <property type="entry name" value="DNA_brk_join_enz"/>
</dbReference>
<dbReference type="Proteomes" id="UP000036923">
    <property type="component" value="Unassembled WGS sequence"/>
</dbReference>
<keyword evidence="10" id="KW-1185">Reference proteome</keyword>
<dbReference type="EMBL" id="LGTC01000001">
    <property type="protein sequence ID" value="KNY25931.1"/>
    <property type="molecule type" value="Genomic_DNA"/>
</dbReference>
<evidence type="ECO:0000256" key="5">
    <source>
        <dbReference type="ARBA" id="ARBA00023172"/>
    </source>
</evidence>
<dbReference type="Gene3D" id="1.10.150.130">
    <property type="match status" value="1"/>
</dbReference>
<dbReference type="NCBIfam" id="NF040815">
    <property type="entry name" value="recomb_XerA_Arch"/>
    <property type="match status" value="1"/>
</dbReference>
<dbReference type="InterPro" id="IPR002104">
    <property type="entry name" value="Integrase_catalytic"/>
</dbReference>
<dbReference type="InterPro" id="IPR044068">
    <property type="entry name" value="CB"/>
</dbReference>
<comment type="caution">
    <text evidence="9">The sequence shown here is derived from an EMBL/GenBank/DDBJ whole genome shotgun (WGS) entry which is preliminary data.</text>
</comment>
<comment type="function">
    <text evidence="1">Site-specific tyrosine recombinase, which acts by catalyzing the cutting and rejoining of the recombining DNA molecules.</text>
</comment>
<dbReference type="InterPro" id="IPR050090">
    <property type="entry name" value="Tyrosine_recombinase_XerCD"/>
</dbReference>
<dbReference type="AlphaFoldDB" id="A0A0L6JJ77"/>
<dbReference type="InterPro" id="IPR004107">
    <property type="entry name" value="Integrase_SAM-like_N"/>
</dbReference>
<dbReference type="InterPro" id="IPR010998">
    <property type="entry name" value="Integrase_recombinase_N"/>
</dbReference>
<keyword evidence="3" id="KW-0229">DNA integration</keyword>
<dbReference type="STRING" id="398512.Bccel_1191"/>